<dbReference type="Proteomes" id="UP000443582">
    <property type="component" value="Unassembled WGS sequence"/>
</dbReference>
<keyword evidence="2" id="KW-1185">Reference proteome</keyword>
<comment type="caution">
    <text evidence="1">The sequence shown here is derived from an EMBL/GenBank/DDBJ whole genome shotgun (WGS) entry which is preliminary data.</text>
</comment>
<proteinExistence type="predicted"/>
<dbReference type="RefSeq" id="WP_114705787.1">
    <property type="nucleotide sequence ID" value="NZ_QDKL01000001.1"/>
</dbReference>
<reference evidence="2" key="1">
    <citation type="journal article" date="2019" name="Int. J. Syst. Evol. Microbiol.">
        <title>Halobacteriovorax valvorus sp. nov., a novel prokaryotic predator isolated from coastal seawater of China.</title>
        <authorList>
            <person name="Chen M.-X."/>
        </authorList>
    </citation>
    <scope>NUCLEOTIDE SEQUENCE [LARGE SCALE GENOMIC DNA]</scope>
    <source>
        <strain evidence="2">BL9</strain>
    </source>
</reference>
<name>A0ABY0IIQ6_9BACT</name>
<gene>
    <name evidence="1" type="ORF">DAY19_03460</name>
</gene>
<sequence length="256" mass="28881">MLKRLTLAFLLTQSVLSLPDTVEFVFISPAASNKTTLLDSKIINYRKVAQNEKENCVPMGEGCFDPQKGYIQNDKAVDYVDQEYGKVNKKVEVENTIESNMIRCTGAYFDIFCGKAKKVEEKPKSKYEIWIDTSASLRRADWSKSGDTCYRRSFVSRLSHSCPLTIKAFDSSLKEIANDLYLCQTKGGNNTKKIIRWVKNSNAKHLFVLTDIDEANGELTDFLSNIGAKVHGVGTKPFYPEDLFKLADNLKATCQK</sequence>
<protein>
    <recommendedName>
        <fullName evidence="3">VWFA domain-containing protein</fullName>
    </recommendedName>
</protein>
<evidence type="ECO:0000313" key="2">
    <source>
        <dbReference type="Proteomes" id="UP000443582"/>
    </source>
</evidence>
<accession>A0ABY0IIQ6</accession>
<evidence type="ECO:0008006" key="3">
    <source>
        <dbReference type="Google" id="ProtNLM"/>
    </source>
</evidence>
<dbReference type="EMBL" id="QDKL01000001">
    <property type="protein sequence ID" value="RZF22843.1"/>
    <property type="molecule type" value="Genomic_DNA"/>
</dbReference>
<evidence type="ECO:0000313" key="1">
    <source>
        <dbReference type="EMBL" id="RZF22843.1"/>
    </source>
</evidence>
<organism evidence="1 2">
    <name type="scientific">Halobacteriovorax vibrionivorans</name>
    <dbReference type="NCBI Taxonomy" id="2152716"/>
    <lineage>
        <taxon>Bacteria</taxon>
        <taxon>Pseudomonadati</taxon>
        <taxon>Bdellovibrionota</taxon>
        <taxon>Bacteriovoracia</taxon>
        <taxon>Bacteriovoracales</taxon>
        <taxon>Halobacteriovoraceae</taxon>
        <taxon>Halobacteriovorax</taxon>
    </lineage>
</organism>